<gene>
    <name evidence="1" type="ORF">CDQ92_09090</name>
</gene>
<dbReference type="Proteomes" id="UP000197361">
    <property type="component" value="Unassembled WGS sequence"/>
</dbReference>
<accession>A0A246JVV8</accession>
<evidence type="ECO:0000313" key="2">
    <source>
        <dbReference type="Proteomes" id="UP000197361"/>
    </source>
</evidence>
<comment type="caution">
    <text evidence="1">The sequence shown here is derived from an EMBL/GenBank/DDBJ whole genome shotgun (WGS) entry which is preliminary data.</text>
</comment>
<proteinExistence type="predicted"/>
<reference evidence="1 2" key="1">
    <citation type="journal article" date="2010" name="Int. J. Syst. Evol. Microbiol.">
        <title>Sphingopyxis bauzanensis sp. nov., a psychrophilic bacterium isolated from soil.</title>
        <authorList>
            <person name="Zhang D.C."/>
            <person name="Liu H.C."/>
            <person name="Xin Y.H."/>
            <person name="Zhou Y.G."/>
            <person name="Schinner F."/>
            <person name="Margesin R."/>
        </authorList>
    </citation>
    <scope>NUCLEOTIDE SEQUENCE [LARGE SCALE GENOMIC DNA]</scope>
    <source>
        <strain evidence="1 2">DSM 22271</strain>
    </source>
</reference>
<dbReference type="AlphaFoldDB" id="A0A246JVV8"/>
<keyword evidence="2" id="KW-1185">Reference proteome</keyword>
<sequence length="61" mass="7061">MFIENAYAKRTSLSDRDLGRLADALKVQIERYRVSIEIIPLTVWKSTAHRSCSVFSSGWMR</sequence>
<dbReference type="OrthoDB" id="7596804at2"/>
<dbReference type="EMBL" id="NISK01000002">
    <property type="protein sequence ID" value="OWQ97204.1"/>
    <property type="molecule type" value="Genomic_DNA"/>
</dbReference>
<organism evidence="1 2">
    <name type="scientific">Sphingopyxis bauzanensis</name>
    <dbReference type="NCBI Taxonomy" id="651663"/>
    <lineage>
        <taxon>Bacteria</taxon>
        <taxon>Pseudomonadati</taxon>
        <taxon>Pseudomonadota</taxon>
        <taxon>Alphaproteobacteria</taxon>
        <taxon>Sphingomonadales</taxon>
        <taxon>Sphingomonadaceae</taxon>
        <taxon>Sphingopyxis</taxon>
    </lineage>
</organism>
<dbReference type="RefSeq" id="WP_088441059.1">
    <property type="nucleotide sequence ID" value="NZ_BMMC01000006.1"/>
</dbReference>
<name>A0A246JVV8_9SPHN</name>
<evidence type="ECO:0000313" key="1">
    <source>
        <dbReference type="EMBL" id="OWQ97204.1"/>
    </source>
</evidence>
<protein>
    <submittedName>
        <fullName evidence="1">Uncharacterized protein</fullName>
    </submittedName>
</protein>